<evidence type="ECO:0000313" key="3">
    <source>
        <dbReference type="Proteomes" id="UP000005666"/>
    </source>
</evidence>
<organism evidence="2 3">
    <name type="scientific">Tetrapisispora phaffii (strain ATCC 24235 / CBS 4417 / NBRC 1672 / NRRL Y-8282 / UCD 70-5)</name>
    <name type="common">Yeast</name>
    <name type="synonym">Fabospora phaffii</name>
    <dbReference type="NCBI Taxonomy" id="1071381"/>
    <lineage>
        <taxon>Eukaryota</taxon>
        <taxon>Fungi</taxon>
        <taxon>Dikarya</taxon>
        <taxon>Ascomycota</taxon>
        <taxon>Saccharomycotina</taxon>
        <taxon>Saccharomycetes</taxon>
        <taxon>Saccharomycetales</taxon>
        <taxon>Saccharomycetaceae</taxon>
        <taxon>Tetrapisispora</taxon>
    </lineage>
</organism>
<proteinExistence type="predicted"/>
<gene>
    <name evidence="2" type="primary">TPHA0F01300</name>
    <name evidence="2" type="ordered locus">TPHA_0F01300</name>
</gene>
<protein>
    <submittedName>
        <fullName evidence="2">Uncharacterized protein</fullName>
    </submittedName>
</protein>
<reference evidence="2 3" key="1">
    <citation type="journal article" date="2011" name="Proc. Natl. Acad. Sci. U.S.A.">
        <title>Evolutionary erosion of yeast sex chromosomes by mating-type switching accidents.</title>
        <authorList>
            <person name="Gordon J.L."/>
            <person name="Armisen D."/>
            <person name="Proux-Wera E."/>
            <person name="Oheigeartaigh S.S."/>
            <person name="Byrne K.P."/>
            <person name="Wolfe K.H."/>
        </authorList>
    </citation>
    <scope>NUCLEOTIDE SEQUENCE [LARGE SCALE GENOMIC DNA]</scope>
    <source>
        <strain evidence="3">ATCC 24235 / CBS 4417 / NBRC 1672 / NRRL Y-8282 / UCD 70-5</strain>
    </source>
</reference>
<accession>G8BV33</accession>
<feature type="region of interest" description="Disordered" evidence="1">
    <location>
        <begin position="168"/>
        <end position="200"/>
    </location>
</feature>
<dbReference type="OrthoDB" id="4064025at2759"/>
<dbReference type="AlphaFoldDB" id="G8BV33"/>
<dbReference type="HOGENOM" id="CLU_792700_0_0_1"/>
<name>G8BV33_TETPH</name>
<feature type="compositionally biased region" description="Polar residues" evidence="1">
    <location>
        <begin position="241"/>
        <end position="264"/>
    </location>
</feature>
<keyword evidence="3" id="KW-1185">Reference proteome</keyword>
<evidence type="ECO:0000313" key="2">
    <source>
        <dbReference type="EMBL" id="CCE63615.1"/>
    </source>
</evidence>
<dbReference type="RefSeq" id="XP_003686049.1">
    <property type="nucleotide sequence ID" value="XM_003686001.1"/>
</dbReference>
<feature type="region of interest" description="Disordered" evidence="1">
    <location>
        <begin position="235"/>
        <end position="264"/>
    </location>
</feature>
<sequence length="281" mass="31552">MADISTSFKDAVLKDIGMDNISDTDKVPDDLFNSYINLKLEKTKKEVEEIRMNNINSLSKIINKCNKNNGISESLIKQILGITENIGEIQHGLGNNEMAFSASKKRRMEYTKPNTDGSSIIQPGHRRYQSEINIVPEYSFRGPLAKNNPNNLNQLAQNTNQFSKPTQLAPLSFNQTPSHSSLTSGTNENLNPHPSYNINTQADNSTMFVYQEQQRGLQPSTQIPPARDQAQLKYGHRRTHSAQVFPQSYVSKPSSPTRNDTGSSLKEMNFLIHTPKHPPPQ</sequence>
<dbReference type="Proteomes" id="UP000005666">
    <property type="component" value="Chromosome 6"/>
</dbReference>
<evidence type="ECO:0000256" key="1">
    <source>
        <dbReference type="SAM" id="MobiDB-lite"/>
    </source>
</evidence>
<dbReference type="eggNOG" id="ENOG502S5H5">
    <property type="taxonomic scope" value="Eukaryota"/>
</dbReference>
<dbReference type="GeneID" id="11535358"/>
<feature type="compositionally biased region" description="Polar residues" evidence="1">
    <location>
        <begin position="172"/>
        <end position="200"/>
    </location>
</feature>
<dbReference type="KEGG" id="tpf:TPHA_0F01300"/>
<dbReference type="EMBL" id="HE612861">
    <property type="protein sequence ID" value="CCE63615.1"/>
    <property type="molecule type" value="Genomic_DNA"/>
</dbReference>